<dbReference type="AlphaFoldDB" id="A0A7R9QE55"/>
<gene>
    <name evidence="1" type="ORF">OSB1V03_LOCUS18405</name>
</gene>
<dbReference type="EMBL" id="CAJPIZ010024377">
    <property type="protein sequence ID" value="CAG2118453.1"/>
    <property type="molecule type" value="Genomic_DNA"/>
</dbReference>
<evidence type="ECO:0000313" key="1">
    <source>
        <dbReference type="EMBL" id="CAD7640888.1"/>
    </source>
</evidence>
<protein>
    <submittedName>
        <fullName evidence="1">Uncharacterized protein</fullName>
    </submittedName>
</protein>
<sequence length="156" mass="17608">MAIDSNSDLGQKLISYLQFVKSDANAFANCYQRLTAEQQQSLNQTQKASLSNRYGRLTNSIRRESCKIFIRRLSLCEAKSLLLKRYNPVVGSIRLIADNINTTTVTHWECCKPDDISLGESGSKRSNKSIESKISITVIVSNSLMQSRERLFLGLR</sequence>
<feature type="non-terminal residue" evidence="1">
    <location>
        <position position="1"/>
    </location>
</feature>
<organism evidence="1">
    <name type="scientific">Medioppia subpectinata</name>
    <dbReference type="NCBI Taxonomy" id="1979941"/>
    <lineage>
        <taxon>Eukaryota</taxon>
        <taxon>Metazoa</taxon>
        <taxon>Ecdysozoa</taxon>
        <taxon>Arthropoda</taxon>
        <taxon>Chelicerata</taxon>
        <taxon>Arachnida</taxon>
        <taxon>Acari</taxon>
        <taxon>Acariformes</taxon>
        <taxon>Sarcoptiformes</taxon>
        <taxon>Oribatida</taxon>
        <taxon>Brachypylina</taxon>
        <taxon>Oppioidea</taxon>
        <taxon>Oppiidae</taxon>
        <taxon>Medioppia</taxon>
    </lineage>
</organism>
<proteinExistence type="predicted"/>
<reference evidence="1" key="1">
    <citation type="submission" date="2020-11" db="EMBL/GenBank/DDBJ databases">
        <authorList>
            <person name="Tran Van P."/>
        </authorList>
    </citation>
    <scope>NUCLEOTIDE SEQUENCE</scope>
</reference>
<evidence type="ECO:0000313" key="2">
    <source>
        <dbReference type="Proteomes" id="UP000759131"/>
    </source>
</evidence>
<keyword evidence="2" id="KW-1185">Reference proteome</keyword>
<name>A0A7R9QE55_9ACAR</name>
<accession>A0A7R9QE55</accession>
<dbReference type="EMBL" id="OC878952">
    <property type="protein sequence ID" value="CAD7640888.1"/>
    <property type="molecule type" value="Genomic_DNA"/>
</dbReference>
<dbReference type="Proteomes" id="UP000759131">
    <property type="component" value="Unassembled WGS sequence"/>
</dbReference>